<feature type="region of interest" description="Disordered" evidence="1">
    <location>
        <begin position="78"/>
        <end position="106"/>
    </location>
</feature>
<dbReference type="Proteomes" id="UP001372834">
    <property type="component" value="Unassembled WGS sequence"/>
</dbReference>
<reference evidence="2 3" key="1">
    <citation type="submission" date="2023-10" db="EMBL/GenBank/DDBJ databases">
        <title>Genomes of two closely related lineages of the louse Polyplax serrata with different host specificities.</title>
        <authorList>
            <person name="Martinu J."/>
            <person name="Tarabai H."/>
            <person name="Stefka J."/>
            <person name="Hypsa V."/>
        </authorList>
    </citation>
    <scope>NUCLEOTIDE SEQUENCE [LARGE SCALE GENOMIC DNA]</scope>
    <source>
        <strain evidence="2">HR10_N</strain>
    </source>
</reference>
<comment type="caution">
    <text evidence="2">The sequence shown here is derived from an EMBL/GenBank/DDBJ whole genome shotgun (WGS) entry which is preliminary data.</text>
</comment>
<organism evidence="2 3">
    <name type="scientific">Polyplax serrata</name>
    <name type="common">Common mouse louse</name>
    <dbReference type="NCBI Taxonomy" id="468196"/>
    <lineage>
        <taxon>Eukaryota</taxon>
        <taxon>Metazoa</taxon>
        <taxon>Ecdysozoa</taxon>
        <taxon>Arthropoda</taxon>
        <taxon>Hexapoda</taxon>
        <taxon>Insecta</taxon>
        <taxon>Pterygota</taxon>
        <taxon>Neoptera</taxon>
        <taxon>Paraneoptera</taxon>
        <taxon>Psocodea</taxon>
        <taxon>Troctomorpha</taxon>
        <taxon>Phthiraptera</taxon>
        <taxon>Anoplura</taxon>
        <taxon>Polyplacidae</taxon>
        <taxon>Polyplax</taxon>
    </lineage>
</organism>
<gene>
    <name evidence="2" type="ORF">RUM43_000465</name>
</gene>
<evidence type="ECO:0000313" key="2">
    <source>
        <dbReference type="EMBL" id="KAK6644198.1"/>
    </source>
</evidence>
<feature type="compositionally biased region" description="Basic and acidic residues" evidence="1">
    <location>
        <begin position="21"/>
        <end position="31"/>
    </location>
</feature>
<proteinExistence type="predicted"/>
<evidence type="ECO:0000256" key="1">
    <source>
        <dbReference type="SAM" id="MobiDB-lite"/>
    </source>
</evidence>
<sequence length="291" mass="33430">MKTARKKTSNAGVKLKGFPLTKEKAKSRNEKGSLPFDRRIFLVFRQKRKNSEDNAWFIFLNDTFKWVNMKAKELKEDKDIPKLSKRGSHQRLNENEANSTESKKARFQAEDTKEDHLLAHPKVNYPKPMKTPCKNEILLSVTLIQHPSVNVLCVPQTLLLFRSLFLWSLPNGNDVTSPDRNFSGCTRQVYCPFHLLFLSDSFLKKTTPGVAFHAEKHACWPFPMIYSTPSDFSPFSEVSDILLLNLPPGPTSCSPQKTRFIYCPFTYSWSRKDRVRGLKGEAKKMTRPALS</sequence>
<accession>A0AAN8XN59</accession>
<dbReference type="EMBL" id="JAWJWE010000001">
    <property type="protein sequence ID" value="KAK6644198.1"/>
    <property type="molecule type" value="Genomic_DNA"/>
</dbReference>
<protein>
    <submittedName>
        <fullName evidence="2">Uncharacterized protein</fullName>
    </submittedName>
</protein>
<dbReference type="AlphaFoldDB" id="A0AAN8XN59"/>
<name>A0AAN8XN59_POLSC</name>
<evidence type="ECO:0000313" key="3">
    <source>
        <dbReference type="Proteomes" id="UP001372834"/>
    </source>
</evidence>
<feature type="region of interest" description="Disordered" evidence="1">
    <location>
        <begin position="1"/>
        <end position="31"/>
    </location>
</feature>